<evidence type="ECO:0000256" key="6">
    <source>
        <dbReference type="SAM" id="MobiDB-lite"/>
    </source>
</evidence>
<evidence type="ECO:0000259" key="9">
    <source>
        <dbReference type="Pfam" id="PF17404"/>
    </source>
</evidence>
<feature type="domain" description="Nrap protein" evidence="7">
    <location>
        <begin position="216"/>
        <end position="362"/>
    </location>
</feature>
<evidence type="ECO:0000256" key="5">
    <source>
        <dbReference type="RuleBase" id="RU364032"/>
    </source>
</evidence>
<dbReference type="InterPro" id="IPR035082">
    <property type="entry name" value="Nrap_D1"/>
</dbReference>
<keyword evidence="5" id="KW-0690">Ribosome biogenesis</keyword>
<dbReference type="GO" id="GO:0032545">
    <property type="term" value="C:CURI complex"/>
    <property type="evidence" value="ECO:0007669"/>
    <property type="project" value="TreeGrafter"/>
</dbReference>
<dbReference type="Pfam" id="PF17404">
    <property type="entry name" value="Nrap_D3"/>
    <property type="match status" value="1"/>
</dbReference>
<feature type="domain" description="Nrap protein" evidence="10">
    <location>
        <begin position="691"/>
        <end position="874"/>
    </location>
</feature>
<feature type="domain" description="Nrap protein" evidence="8">
    <location>
        <begin position="366"/>
        <end position="511"/>
    </location>
</feature>
<evidence type="ECO:0000256" key="4">
    <source>
        <dbReference type="ARBA" id="ARBA00023242"/>
    </source>
</evidence>
<dbReference type="Pfam" id="PF03813">
    <property type="entry name" value="Nrap"/>
    <property type="match status" value="1"/>
</dbReference>
<feature type="compositionally biased region" description="Polar residues" evidence="6">
    <location>
        <begin position="34"/>
        <end position="49"/>
    </location>
</feature>
<evidence type="ECO:0000313" key="14">
    <source>
        <dbReference type="Proteomes" id="UP000799429"/>
    </source>
</evidence>
<dbReference type="EMBL" id="MU006096">
    <property type="protein sequence ID" value="KAF2838574.1"/>
    <property type="molecule type" value="Genomic_DNA"/>
</dbReference>
<accession>A0A9P4VSI1</accession>
<evidence type="ECO:0000259" key="12">
    <source>
        <dbReference type="Pfam" id="PF17407"/>
    </source>
</evidence>
<feature type="domain" description="Nrap protein" evidence="9">
    <location>
        <begin position="517"/>
        <end position="665"/>
    </location>
</feature>
<evidence type="ECO:0000256" key="2">
    <source>
        <dbReference type="ARBA" id="ARBA00006674"/>
    </source>
</evidence>
<feature type="domain" description="Nrap protein" evidence="12">
    <location>
        <begin position="1035"/>
        <end position="1169"/>
    </location>
</feature>
<feature type="region of interest" description="Disordered" evidence="6">
    <location>
        <begin position="1"/>
        <end position="92"/>
    </location>
</feature>
<name>A0A9P4VSI1_9PEZI</name>
<dbReference type="InterPro" id="IPR035369">
    <property type="entry name" value="Nrap_D4"/>
</dbReference>
<keyword evidence="5" id="KW-0698">rRNA processing</keyword>
<dbReference type="InterPro" id="IPR035370">
    <property type="entry name" value="Nrap_D5"/>
</dbReference>
<dbReference type="PANTHER" id="PTHR17972:SF0">
    <property type="entry name" value="NUCLEOLAR PROTEIN 6"/>
    <property type="match status" value="1"/>
</dbReference>
<dbReference type="Pfam" id="PF17403">
    <property type="entry name" value="Nrap_D2"/>
    <property type="match status" value="1"/>
</dbReference>
<dbReference type="OrthoDB" id="10251401at2759"/>
<dbReference type="InterPro" id="IPR035368">
    <property type="entry name" value="Nrap_D3"/>
</dbReference>
<feature type="compositionally biased region" description="Basic and acidic residues" evidence="6">
    <location>
        <begin position="18"/>
        <end position="28"/>
    </location>
</feature>
<evidence type="ECO:0000256" key="3">
    <source>
        <dbReference type="ARBA" id="ARBA00022884"/>
    </source>
</evidence>
<dbReference type="AlphaFoldDB" id="A0A9P4VSI1"/>
<keyword evidence="5" id="KW-0687">Ribonucleoprotein</keyword>
<evidence type="ECO:0000259" key="7">
    <source>
        <dbReference type="Pfam" id="PF03813"/>
    </source>
</evidence>
<evidence type="ECO:0000259" key="10">
    <source>
        <dbReference type="Pfam" id="PF17405"/>
    </source>
</evidence>
<feature type="domain" description="Nrap protein" evidence="11">
    <location>
        <begin position="876"/>
        <end position="1031"/>
    </location>
</feature>
<dbReference type="PANTHER" id="PTHR17972">
    <property type="entry name" value="NUCLEOLAR RNA-ASSOCIATED PROTEIN"/>
    <property type="match status" value="1"/>
</dbReference>
<dbReference type="InterPro" id="IPR035371">
    <property type="entry name" value="Nrap_D6"/>
</dbReference>
<dbReference type="Pfam" id="PF17406">
    <property type="entry name" value="Nrap_D5"/>
    <property type="match status" value="1"/>
</dbReference>
<dbReference type="Proteomes" id="UP000799429">
    <property type="component" value="Unassembled WGS sequence"/>
</dbReference>
<dbReference type="InterPro" id="IPR035367">
    <property type="entry name" value="Nrap_D2"/>
</dbReference>
<evidence type="ECO:0000259" key="11">
    <source>
        <dbReference type="Pfam" id="PF17406"/>
    </source>
</evidence>
<feature type="compositionally biased region" description="Acidic residues" evidence="6">
    <location>
        <begin position="55"/>
        <end position="64"/>
    </location>
</feature>
<comment type="subcellular location">
    <subcellularLocation>
        <location evidence="1 5">Nucleus</location>
        <location evidence="1 5">Nucleolus</location>
    </subcellularLocation>
</comment>
<dbReference type="Gene3D" id="3.30.70.3030">
    <property type="match status" value="1"/>
</dbReference>
<organism evidence="13 14">
    <name type="scientific">Patellaria atrata CBS 101060</name>
    <dbReference type="NCBI Taxonomy" id="1346257"/>
    <lineage>
        <taxon>Eukaryota</taxon>
        <taxon>Fungi</taxon>
        <taxon>Dikarya</taxon>
        <taxon>Ascomycota</taxon>
        <taxon>Pezizomycotina</taxon>
        <taxon>Dothideomycetes</taxon>
        <taxon>Dothideomycetes incertae sedis</taxon>
        <taxon>Patellariales</taxon>
        <taxon>Patellariaceae</taxon>
        <taxon>Patellaria</taxon>
    </lineage>
</organism>
<proteinExistence type="inferred from homology"/>
<evidence type="ECO:0000256" key="1">
    <source>
        <dbReference type="ARBA" id="ARBA00004604"/>
    </source>
</evidence>
<dbReference type="GO" id="GO:0032040">
    <property type="term" value="C:small-subunit processome"/>
    <property type="evidence" value="ECO:0007669"/>
    <property type="project" value="TreeGrafter"/>
</dbReference>
<dbReference type="InterPro" id="IPR005554">
    <property type="entry name" value="NOL6/Upt22"/>
</dbReference>
<evidence type="ECO:0000313" key="13">
    <source>
        <dbReference type="EMBL" id="KAF2838574.1"/>
    </source>
</evidence>
<dbReference type="GO" id="GO:0034456">
    <property type="term" value="C:UTP-C complex"/>
    <property type="evidence" value="ECO:0007669"/>
    <property type="project" value="TreeGrafter"/>
</dbReference>
<protein>
    <recommendedName>
        <fullName evidence="5">U3 small nucleolar RNA-associated protein 22</fullName>
    </recommendedName>
</protein>
<dbReference type="Pfam" id="PF17405">
    <property type="entry name" value="Nrap_D4"/>
    <property type="match status" value="1"/>
</dbReference>
<gene>
    <name evidence="13" type="ORF">M501DRAFT_1004341</name>
</gene>
<comment type="similarity">
    <text evidence="2 5">Belongs to the NRAP family.</text>
</comment>
<reference evidence="13" key="1">
    <citation type="journal article" date="2020" name="Stud. Mycol.">
        <title>101 Dothideomycetes genomes: a test case for predicting lifestyles and emergence of pathogens.</title>
        <authorList>
            <person name="Haridas S."/>
            <person name="Albert R."/>
            <person name="Binder M."/>
            <person name="Bloem J."/>
            <person name="Labutti K."/>
            <person name="Salamov A."/>
            <person name="Andreopoulos B."/>
            <person name="Baker S."/>
            <person name="Barry K."/>
            <person name="Bills G."/>
            <person name="Bluhm B."/>
            <person name="Cannon C."/>
            <person name="Castanera R."/>
            <person name="Culley D."/>
            <person name="Daum C."/>
            <person name="Ezra D."/>
            <person name="Gonzalez J."/>
            <person name="Henrissat B."/>
            <person name="Kuo A."/>
            <person name="Liang C."/>
            <person name="Lipzen A."/>
            <person name="Lutzoni F."/>
            <person name="Magnuson J."/>
            <person name="Mondo S."/>
            <person name="Nolan M."/>
            <person name="Ohm R."/>
            <person name="Pangilinan J."/>
            <person name="Park H.-J."/>
            <person name="Ramirez L."/>
            <person name="Alfaro M."/>
            <person name="Sun H."/>
            <person name="Tritt A."/>
            <person name="Yoshinaga Y."/>
            <person name="Zwiers L.-H."/>
            <person name="Turgeon B."/>
            <person name="Goodwin S."/>
            <person name="Spatafora J."/>
            <person name="Crous P."/>
            <person name="Grigoriev I."/>
        </authorList>
    </citation>
    <scope>NUCLEOTIDE SEQUENCE</scope>
    <source>
        <strain evidence="13">CBS 101060</strain>
    </source>
</reference>
<keyword evidence="3 5" id="KW-0694">RNA-binding</keyword>
<sequence length="1174" mass="132058">MALPTLKRQKLNHNNKVGFRDENTKADIKALPTETHQGQTNPTESQNKNGRLEADVESDSEEDDYSSKQGELPPGEVSKGCHTNDLPVHKKKHRLKKTATGVVYYGETFKSNIFKLQVDALIDDYRAKSGRKWGSVDKFLHSLKNVITQLPNREPLSVADAERSLIKSTKVAIPFPTPRPPPDARYKLEYKGPEAINVTGSYVLGTAERDSETFSIDLVVVMPSALFQEKDYMNYRFFHKRAYFLACIAAGIKISKDHTFELTFDYLNENRLHPIIKVKSSNDPSRKNGIGEAGIIINIIAAGPEGLFPSEKTLPNRNCIRPHNDNGGATSKTLVPTSFYNSSLRADTLVLTYLKLHHETARECDAYRDACILGRSWLKQRGLGSKISAGGFGNFEWSTLVALLLGRNGTETHIGDTILSPGYSSYQLFKGTLKFLASRDVYKNPYVFQTPDLRASKTAEAPIIFDGARGLNILFKMTQWSYNLLQHEAQITMAMLGESSFDQFRPTFLLKNNQTLLRFDVCLRIPIGCLFDYSGDKPPDSAPSVIYQKLYSTLERGLGDRVKIIHISPPPAQEWRLGAFSASNGHQYATIGLVVDPAQVARLVDHGPSAEDHKSAASFRQFWGEKAELRRFKDGSILESLVWTIKDDKSSVIEQIIAYILLRHFGENVVKQVKYLTPSARDLFRSDILGTTPFQPIMVAFSTLEKHIRSLENLPLRIRQVLAVSPSLRYTSTEVPTFGPGNPMAQPADVVIQFEGSGRWPDDLIAIQRTKIAFLVKLAELLEQSVEGISVRVGLENVSSDYINQSFLDVIYAGGAAFRLRIYHDREQMLLERLLGDKFVDAGSKSEAALALLRYKKDFLRTPSLSQSLQTLCTRHPMLSPTVRLVKRWFARHLLEPHFAPDVIELFVARTFLQPYPWRAPSSIVTGFLRTLFFLARWDWRSEPWIVDFGDDMKPDNVATIMTRFEAWRKVDPAMNRMVLFVASNFDLDGSTYTNHCQPTKVVASRMTALARAADEAFNSCAEDFDLGTLFASSLGDYDFVLELNPKFTKLDRVKHKRTGQSQYKNLQSMPSDENIVNLAHDPIDAFVRELQEIYGHAIVFFWDLGFQGIIAGLWNPSAGARQWKVKLDYSTKPLQLKSNGDESAHVDINKEAILNEIARLGGEMVQSVTTKDA</sequence>
<dbReference type="Pfam" id="PF17407">
    <property type="entry name" value="Nrap_D6"/>
    <property type="match status" value="1"/>
</dbReference>
<dbReference type="Gene3D" id="1.10.1410.10">
    <property type="match status" value="1"/>
</dbReference>
<comment type="caution">
    <text evidence="13">The sequence shown here is derived from an EMBL/GenBank/DDBJ whole genome shotgun (WGS) entry which is preliminary data.</text>
</comment>
<dbReference type="GO" id="GO:0006409">
    <property type="term" value="P:tRNA export from nucleus"/>
    <property type="evidence" value="ECO:0007669"/>
    <property type="project" value="TreeGrafter"/>
</dbReference>
<evidence type="ECO:0000259" key="8">
    <source>
        <dbReference type="Pfam" id="PF17403"/>
    </source>
</evidence>
<keyword evidence="14" id="KW-1185">Reference proteome</keyword>
<dbReference type="GO" id="GO:0003723">
    <property type="term" value="F:RNA binding"/>
    <property type="evidence" value="ECO:0007669"/>
    <property type="project" value="UniProtKB-KW"/>
</dbReference>
<dbReference type="GO" id="GO:0006364">
    <property type="term" value="P:rRNA processing"/>
    <property type="evidence" value="ECO:0007669"/>
    <property type="project" value="UniProtKB-KW"/>
</dbReference>
<keyword evidence="4 5" id="KW-0539">Nucleus</keyword>